<evidence type="ECO:0000259" key="10">
    <source>
        <dbReference type="PROSITE" id="PS50041"/>
    </source>
</evidence>
<dbReference type="Proteomes" id="UP001623349">
    <property type="component" value="Unassembled WGS sequence"/>
</dbReference>
<evidence type="ECO:0000256" key="7">
    <source>
        <dbReference type="ARBA" id="ARBA00023136"/>
    </source>
</evidence>
<keyword evidence="2" id="KW-1003">Cell membrane</keyword>
<evidence type="ECO:0000256" key="3">
    <source>
        <dbReference type="ARBA" id="ARBA00022692"/>
    </source>
</evidence>
<evidence type="ECO:0000256" key="5">
    <source>
        <dbReference type="ARBA" id="ARBA00022968"/>
    </source>
</evidence>
<gene>
    <name evidence="11" type="ORF">APTSU1_000657000</name>
</gene>
<keyword evidence="6 9" id="KW-1133">Transmembrane helix</keyword>
<comment type="subcellular location">
    <subcellularLocation>
        <location evidence="1">Cell membrane</location>
        <topology evidence="1">Single-pass type II membrane protein</topology>
    </subcellularLocation>
</comment>
<proteinExistence type="predicted"/>
<evidence type="ECO:0000256" key="2">
    <source>
        <dbReference type="ARBA" id="ARBA00022475"/>
    </source>
</evidence>
<dbReference type="InterPro" id="IPR050828">
    <property type="entry name" value="C-type_lectin/matrix_domain"/>
</dbReference>
<dbReference type="PROSITE" id="PS50041">
    <property type="entry name" value="C_TYPE_LECTIN_2"/>
    <property type="match status" value="1"/>
</dbReference>
<keyword evidence="8" id="KW-0325">Glycoprotein</keyword>
<dbReference type="PANTHER" id="PTHR45710:SF19">
    <property type="entry name" value="C-TYPE LECTIN DOMAIN FAMILY 2 MEMBER D-RELATED"/>
    <property type="match status" value="1"/>
</dbReference>
<keyword evidence="12" id="KW-1185">Reference proteome</keyword>
<comment type="caution">
    <text evidence="11">The sequence shown here is derived from an EMBL/GenBank/DDBJ whole genome shotgun (WGS) entry which is preliminary data.</text>
</comment>
<name>A0ABQ0EWC1_APOSI</name>
<evidence type="ECO:0000256" key="9">
    <source>
        <dbReference type="SAM" id="Phobius"/>
    </source>
</evidence>
<reference evidence="11 12" key="1">
    <citation type="submission" date="2024-08" db="EMBL/GenBank/DDBJ databases">
        <title>The draft genome of Apodemus speciosus.</title>
        <authorList>
            <person name="Nabeshima K."/>
            <person name="Suzuki S."/>
            <person name="Onuma M."/>
        </authorList>
    </citation>
    <scope>NUCLEOTIDE SEQUENCE [LARGE SCALE GENOMIC DNA]</scope>
    <source>
        <strain evidence="11">IB14-021</strain>
    </source>
</reference>
<organism evidence="11 12">
    <name type="scientific">Apodemus speciosus</name>
    <name type="common">Large Japanese field mouse</name>
    <dbReference type="NCBI Taxonomy" id="105296"/>
    <lineage>
        <taxon>Eukaryota</taxon>
        <taxon>Metazoa</taxon>
        <taxon>Chordata</taxon>
        <taxon>Craniata</taxon>
        <taxon>Vertebrata</taxon>
        <taxon>Euteleostomi</taxon>
        <taxon>Mammalia</taxon>
        <taxon>Eutheria</taxon>
        <taxon>Euarchontoglires</taxon>
        <taxon>Glires</taxon>
        <taxon>Rodentia</taxon>
        <taxon>Myomorpha</taxon>
        <taxon>Muroidea</taxon>
        <taxon>Muridae</taxon>
        <taxon>Murinae</taxon>
        <taxon>Apodemus</taxon>
    </lineage>
</organism>
<dbReference type="EMBL" id="BAAFST010000006">
    <property type="protein sequence ID" value="GAB1291340.1"/>
    <property type="molecule type" value="Genomic_DNA"/>
</dbReference>
<feature type="domain" description="C-type lectin" evidence="10">
    <location>
        <begin position="63"/>
        <end position="150"/>
    </location>
</feature>
<keyword evidence="7 9" id="KW-0472">Membrane</keyword>
<evidence type="ECO:0000256" key="8">
    <source>
        <dbReference type="ARBA" id="ARBA00023180"/>
    </source>
</evidence>
<feature type="transmembrane region" description="Helical" evidence="9">
    <location>
        <begin position="20"/>
        <end position="41"/>
    </location>
</feature>
<keyword evidence="5" id="KW-0735">Signal-anchor</keyword>
<dbReference type="PANTHER" id="PTHR45710">
    <property type="entry name" value="C-TYPE LECTIN DOMAIN-CONTAINING PROTEIN 180"/>
    <property type="match status" value="1"/>
</dbReference>
<dbReference type="SMART" id="SM00034">
    <property type="entry name" value="CLECT"/>
    <property type="match status" value="1"/>
</dbReference>
<dbReference type="InterPro" id="IPR033992">
    <property type="entry name" value="NKR-like_CTLD"/>
</dbReference>
<evidence type="ECO:0000313" key="12">
    <source>
        <dbReference type="Proteomes" id="UP001623349"/>
    </source>
</evidence>
<accession>A0ABQ0EWC1</accession>
<dbReference type="InterPro" id="IPR016187">
    <property type="entry name" value="CTDL_fold"/>
</dbReference>
<keyword evidence="3 9" id="KW-0812">Transmembrane</keyword>
<dbReference type="CDD" id="cd03593">
    <property type="entry name" value="CLECT_NK_receptors_like"/>
    <property type="match status" value="1"/>
</dbReference>
<evidence type="ECO:0000256" key="1">
    <source>
        <dbReference type="ARBA" id="ARBA00004401"/>
    </source>
</evidence>
<evidence type="ECO:0000256" key="6">
    <source>
        <dbReference type="ARBA" id="ARBA00022989"/>
    </source>
</evidence>
<keyword evidence="4" id="KW-0430">Lectin</keyword>
<evidence type="ECO:0000313" key="11">
    <source>
        <dbReference type="EMBL" id="GAB1291340.1"/>
    </source>
</evidence>
<protein>
    <submittedName>
        <fullName evidence="11">C-type lectin domain family 2 member I</fullName>
    </submittedName>
</protein>
<dbReference type="InterPro" id="IPR001304">
    <property type="entry name" value="C-type_lectin-like"/>
</dbReference>
<evidence type="ECO:0000256" key="4">
    <source>
        <dbReference type="ARBA" id="ARBA00022734"/>
    </source>
</evidence>
<dbReference type="InterPro" id="IPR016186">
    <property type="entry name" value="C-type_lectin-like/link_sf"/>
</dbReference>
<dbReference type="Gene3D" id="3.10.100.10">
    <property type="entry name" value="Mannose-Binding Protein A, subunit A"/>
    <property type="match status" value="1"/>
</dbReference>
<sequence>MLQGKCLRIVSPKNPAQLCCCYGVITVLTVAVVVLSVAITVRKTEQISIKNAHAVCPKNWIGFGKKCFHFSEYSRNWTYSQTFCMAQEAQLARFDNLEELHFLGSHKGTFDYWIGLHRESSKHPWKWTDNTEAFLKISWQELLTLDQPKSHQSTLEVNRQQVYHQRD</sequence>
<dbReference type="SUPFAM" id="SSF56436">
    <property type="entry name" value="C-type lectin-like"/>
    <property type="match status" value="1"/>
</dbReference>
<dbReference type="Pfam" id="PF00059">
    <property type="entry name" value="Lectin_C"/>
    <property type="match status" value="1"/>
</dbReference>